<proteinExistence type="predicted"/>
<organism evidence="1 2">
    <name type="scientific">Cytobacillus solani</name>
    <dbReference type="NCBI Taxonomy" id="1637975"/>
    <lineage>
        <taxon>Bacteria</taxon>
        <taxon>Bacillati</taxon>
        <taxon>Bacillota</taxon>
        <taxon>Bacilli</taxon>
        <taxon>Bacillales</taxon>
        <taxon>Bacillaceae</taxon>
        <taxon>Cytobacillus</taxon>
    </lineage>
</organism>
<evidence type="ECO:0008006" key="3">
    <source>
        <dbReference type="Google" id="ProtNLM"/>
    </source>
</evidence>
<comment type="caution">
    <text evidence="1">The sequence shown here is derived from an EMBL/GenBank/DDBJ whole genome shotgun (WGS) entry which is preliminary data.</text>
</comment>
<protein>
    <recommendedName>
        <fullName evidence="3">Bacteriophage Mu GpT domain-containing protein</fullName>
    </recommendedName>
</protein>
<sequence length="301" mass="33783">MTLQTTTAGFGKLLEPGLRKIFFETYPEKSEQFNKIYNVKASKKHMEHDLSLGGFTPWEEKTETGSVSYEDPAPGWEMHYKHKSFAKGFKVSREMHDDELYGIINKKPKNLARAGRTKVENDAAGILNNGFDGVANAIYDGKALFANDHVLKGGGAGGNLVTGALNDANLKIAIQCMHEQVDEVGNKIQFQPRKLIVPRKLEFVAREIVGSEKKSGTDFNDINTIKGALEVVVYDYLTSDTAWFIQDPDVSELNFFWRVKPEFKQEEDFDTLEAKYRGYMRYSYGVSDWRGIVGSTGVVGP</sequence>
<name>A0A0Q3TB03_9BACI</name>
<dbReference type="RefSeq" id="WP_056685611.1">
    <property type="nucleotide sequence ID" value="NZ_LJIX01000006.1"/>
</dbReference>
<dbReference type="STRING" id="1637975.AN957_19005"/>
<evidence type="ECO:0000313" key="1">
    <source>
        <dbReference type="EMBL" id="KQL20469.1"/>
    </source>
</evidence>
<accession>A0A0Q3TB03</accession>
<evidence type="ECO:0000313" key="2">
    <source>
        <dbReference type="Proteomes" id="UP000050996"/>
    </source>
</evidence>
<dbReference type="PATRIC" id="fig|1637975.4.peg.3760"/>
<dbReference type="Proteomes" id="UP000050996">
    <property type="component" value="Unassembled WGS sequence"/>
</dbReference>
<gene>
    <name evidence="1" type="ORF">AN957_19005</name>
</gene>
<reference evidence="1 2" key="1">
    <citation type="submission" date="2015-09" db="EMBL/GenBank/DDBJ databases">
        <title>Genome sequencing project for genomic taxonomy and phylogenomics of Bacillus-like bacteria.</title>
        <authorList>
            <person name="Liu B."/>
            <person name="Wang J."/>
            <person name="Zhu Y."/>
            <person name="Liu G."/>
            <person name="Chen Q."/>
            <person name="Chen Z."/>
            <person name="Lan J."/>
            <person name="Che J."/>
            <person name="Ge C."/>
            <person name="Shi H."/>
            <person name="Pan Z."/>
            <person name="Liu X."/>
        </authorList>
    </citation>
    <scope>NUCLEOTIDE SEQUENCE [LARGE SCALE GENOMIC DNA]</scope>
    <source>
        <strain evidence="1 2">FJAT-18043</strain>
    </source>
</reference>
<dbReference type="EMBL" id="LJIX01000006">
    <property type="protein sequence ID" value="KQL20469.1"/>
    <property type="molecule type" value="Genomic_DNA"/>
</dbReference>
<keyword evidence="2" id="KW-1185">Reference proteome</keyword>
<dbReference type="Pfam" id="PF25209">
    <property type="entry name" value="Phage_capsid_4"/>
    <property type="match status" value="1"/>
</dbReference>
<dbReference type="AlphaFoldDB" id="A0A0Q3TB03"/>